<dbReference type="CDD" id="cd00090">
    <property type="entry name" value="HTH_ARSR"/>
    <property type="match status" value="1"/>
</dbReference>
<dbReference type="InterPro" id="IPR011991">
    <property type="entry name" value="ArsR-like_HTH"/>
</dbReference>
<accession>A0A7D6B9Y2</accession>
<keyword evidence="3" id="KW-0804">Transcription</keyword>
<name>A0A7D6B9Y2_FERL1</name>
<dbReference type="SMART" id="SM00418">
    <property type="entry name" value="HTH_ARSR"/>
    <property type="match status" value="1"/>
</dbReference>
<dbReference type="Gene3D" id="1.10.10.10">
    <property type="entry name" value="Winged helix-like DNA-binding domain superfamily/Winged helix DNA-binding domain"/>
    <property type="match status" value="1"/>
</dbReference>
<dbReference type="GO" id="GO:0003677">
    <property type="term" value="F:DNA binding"/>
    <property type="evidence" value="ECO:0007669"/>
    <property type="project" value="UniProtKB-KW"/>
</dbReference>
<evidence type="ECO:0000256" key="3">
    <source>
        <dbReference type="ARBA" id="ARBA00023163"/>
    </source>
</evidence>
<dbReference type="InterPro" id="IPR036388">
    <property type="entry name" value="WH-like_DNA-bd_sf"/>
</dbReference>
<dbReference type="SUPFAM" id="SSF46785">
    <property type="entry name" value="Winged helix' DNA-binding domain"/>
    <property type="match status" value="1"/>
</dbReference>
<keyword evidence="1" id="KW-0805">Transcription regulation</keyword>
<protein>
    <recommendedName>
        <fullName evidence="4">HTH hxlR-type domain-containing protein</fullName>
    </recommendedName>
</protein>
<dbReference type="AlphaFoldDB" id="A0A7D6B9Y2"/>
<dbReference type="PANTHER" id="PTHR33204:SF18">
    <property type="entry name" value="TRANSCRIPTIONAL REGULATORY PROTEIN"/>
    <property type="match status" value="1"/>
</dbReference>
<organism evidence="5 6">
    <name type="scientific">Fermentimicrarchaeum limneticum</name>
    <dbReference type="NCBI Taxonomy" id="2795018"/>
    <lineage>
        <taxon>Archaea</taxon>
        <taxon>Candidatus Micrarchaeota</taxon>
        <taxon>Candidatus Fermentimicrarchaeales</taxon>
        <taxon>Candidatus Fermentimicrarchaeaceae</taxon>
        <taxon>Candidatus Fermentimicrarchaeum</taxon>
    </lineage>
</organism>
<sequence length="96" mass="11411">MERFCKILGSKWGCAVLRSLLKNEEVSFNDLRRILEANPKTLSTKLKLLEKNGLVKRRVMGEERPIRVFYSLSNRGREVRRVDEFISSWLKETERR</sequence>
<proteinExistence type="predicted"/>
<dbReference type="KEGG" id="flt:Sv326_0482"/>
<dbReference type="GO" id="GO:0003700">
    <property type="term" value="F:DNA-binding transcription factor activity"/>
    <property type="evidence" value="ECO:0007669"/>
    <property type="project" value="InterPro"/>
</dbReference>
<evidence type="ECO:0000256" key="1">
    <source>
        <dbReference type="ARBA" id="ARBA00023015"/>
    </source>
</evidence>
<dbReference type="InterPro" id="IPR036390">
    <property type="entry name" value="WH_DNA-bd_sf"/>
</dbReference>
<dbReference type="InterPro" id="IPR002577">
    <property type="entry name" value="HTH_HxlR"/>
</dbReference>
<dbReference type="PROSITE" id="PS51118">
    <property type="entry name" value="HTH_HXLR"/>
    <property type="match status" value="1"/>
</dbReference>
<dbReference type="PANTHER" id="PTHR33204">
    <property type="entry name" value="TRANSCRIPTIONAL REGULATOR, MARR FAMILY"/>
    <property type="match status" value="1"/>
</dbReference>
<evidence type="ECO:0000259" key="4">
    <source>
        <dbReference type="PROSITE" id="PS51118"/>
    </source>
</evidence>
<evidence type="ECO:0000313" key="6">
    <source>
        <dbReference type="Proteomes" id="UP000510821"/>
    </source>
</evidence>
<reference evidence="6" key="1">
    <citation type="submission" date="2020-07" db="EMBL/GenBank/DDBJ databases">
        <title>Metabolic diversity and evolutionary history of the archaeal phylum ###Micrarchaeota### uncovered from a freshwater lake metagenome.</title>
        <authorList>
            <person name="Kadnikov V.V."/>
            <person name="Savvichev A.S."/>
            <person name="Mardanov A.V."/>
            <person name="Beletsky A.V."/>
            <person name="Chupakov A.V."/>
            <person name="Kokryatskaya N.M."/>
            <person name="Pimenov N.V."/>
            <person name="Ravin N.V."/>
        </authorList>
    </citation>
    <scope>NUCLEOTIDE SEQUENCE [LARGE SCALE GENOMIC DNA]</scope>
</reference>
<gene>
    <name evidence="5" type="ORF">Sv326_0482</name>
</gene>
<dbReference type="Proteomes" id="UP000510821">
    <property type="component" value="Chromosome"/>
</dbReference>
<evidence type="ECO:0000313" key="5">
    <source>
        <dbReference type="EMBL" id="QLJ52657.1"/>
    </source>
</evidence>
<feature type="domain" description="HTH hxlR-type" evidence="4">
    <location>
        <begin position="1"/>
        <end position="96"/>
    </location>
</feature>
<dbReference type="EMBL" id="CP058998">
    <property type="protein sequence ID" value="QLJ52657.1"/>
    <property type="molecule type" value="Genomic_DNA"/>
</dbReference>
<dbReference type="Pfam" id="PF01638">
    <property type="entry name" value="HxlR"/>
    <property type="match status" value="1"/>
</dbReference>
<dbReference type="InterPro" id="IPR001845">
    <property type="entry name" value="HTH_ArsR_DNA-bd_dom"/>
</dbReference>
<keyword evidence="2" id="KW-0238">DNA-binding</keyword>
<evidence type="ECO:0000256" key="2">
    <source>
        <dbReference type="ARBA" id="ARBA00023125"/>
    </source>
</evidence>